<proteinExistence type="predicted"/>
<comment type="caution">
    <text evidence="2">The sequence shown here is derived from an EMBL/GenBank/DDBJ whole genome shotgun (WGS) entry which is preliminary data.</text>
</comment>
<reference evidence="2" key="2">
    <citation type="submission" date="2020-09" db="EMBL/GenBank/DDBJ databases">
        <authorList>
            <person name="Sun Q."/>
            <person name="Kim S."/>
        </authorList>
    </citation>
    <scope>NUCLEOTIDE SEQUENCE</scope>
    <source>
        <strain evidence="2">KCTC 32337</strain>
    </source>
</reference>
<sequence length="273" mass="29077">MVNEIAQSNVKGALNSPLPAQIAQTDTEHSILTQGITAFEQIFEYINPFAEDSADTHDELLTQEQAPLTATNVLIDNEQVANTQAEQAISSELFGDILAQSESLANLPPEEVTFLQQTLVDALKRSLLNTESSSSDQQSVDGKTTANQDLLSNGEPTGFWQSVSNIAFGDDGFDVKDAFDSINILNHIPIVADFYKETTHSSVNAFSSITGSLLLGGPGAAAFAAADVVTEEFTGESIFGNLMNWGADTIGNLWNTPGTVSTNATTANTEARL</sequence>
<name>A0A8H9IHX9_9ALTE</name>
<dbReference type="RefSeq" id="WP_191866792.1">
    <property type="nucleotide sequence ID" value="NZ_BMZC01000011.1"/>
</dbReference>
<dbReference type="AlphaFoldDB" id="A0A8H9IHX9"/>
<gene>
    <name evidence="2" type="ORF">GCM10011274_35660</name>
</gene>
<evidence type="ECO:0000313" key="2">
    <source>
        <dbReference type="EMBL" id="GGZ74175.1"/>
    </source>
</evidence>
<protein>
    <submittedName>
        <fullName evidence="2">Uncharacterized protein</fullName>
    </submittedName>
</protein>
<evidence type="ECO:0000256" key="1">
    <source>
        <dbReference type="SAM" id="MobiDB-lite"/>
    </source>
</evidence>
<reference evidence="2" key="1">
    <citation type="journal article" date="2014" name="Int. J. Syst. Evol. Microbiol.">
        <title>Complete genome sequence of Corynebacterium casei LMG S-19264T (=DSM 44701T), isolated from a smear-ripened cheese.</title>
        <authorList>
            <consortium name="US DOE Joint Genome Institute (JGI-PGF)"/>
            <person name="Walter F."/>
            <person name="Albersmeier A."/>
            <person name="Kalinowski J."/>
            <person name="Ruckert C."/>
        </authorList>
    </citation>
    <scope>NUCLEOTIDE SEQUENCE</scope>
    <source>
        <strain evidence="2">KCTC 32337</strain>
    </source>
</reference>
<evidence type="ECO:0000313" key="3">
    <source>
        <dbReference type="Proteomes" id="UP000622604"/>
    </source>
</evidence>
<feature type="region of interest" description="Disordered" evidence="1">
    <location>
        <begin position="131"/>
        <end position="151"/>
    </location>
</feature>
<accession>A0A8H9IHX9</accession>
<organism evidence="2 3">
    <name type="scientific">Paraglaciecola chathamensis</name>
    <dbReference type="NCBI Taxonomy" id="368405"/>
    <lineage>
        <taxon>Bacteria</taxon>
        <taxon>Pseudomonadati</taxon>
        <taxon>Pseudomonadota</taxon>
        <taxon>Gammaproteobacteria</taxon>
        <taxon>Alteromonadales</taxon>
        <taxon>Alteromonadaceae</taxon>
        <taxon>Paraglaciecola</taxon>
    </lineage>
</organism>
<dbReference type="Proteomes" id="UP000622604">
    <property type="component" value="Unassembled WGS sequence"/>
</dbReference>
<dbReference type="EMBL" id="BMZC01000011">
    <property type="protein sequence ID" value="GGZ74175.1"/>
    <property type="molecule type" value="Genomic_DNA"/>
</dbReference>